<evidence type="ECO:0000313" key="9">
    <source>
        <dbReference type="EMBL" id="KRO08513.1"/>
    </source>
</evidence>
<dbReference type="Pfam" id="PF07690">
    <property type="entry name" value="MFS_1"/>
    <property type="match status" value="1"/>
</dbReference>
<feature type="domain" description="Major facilitator superfamily (MFS) profile" evidence="8">
    <location>
        <begin position="7"/>
        <end position="442"/>
    </location>
</feature>
<dbReference type="Gene3D" id="1.20.1720.10">
    <property type="entry name" value="Multidrug resistance protein D"/>
    <property type="match status" value="1"/>
</dbReference>
<evidence type="ECO:0000256" key="1">
    <source>
        <dbReference type="ARBA" id="ARBA00004651"/>
    </source>
</evidence>
<dbReference type="InterPro" id="IPR020846">
    <property type="entry name" value="MFS_dom"/>
</dbReference>
<keyword evidence="6 7" id="KW-0472">Membrane</keyword>
<proteinExistence type="predicted"/>
<feature type="transmembrane region" description="Helical" evidence="7">
    <location>
        <begin position="43"/>
        <end position="61"/>
    </location>
</feature>
<evidence type="ECO:0000256" key="2">
    <source>
        <dbReference type="ARBA" id="ARBA00022448"/>
    </source>
</evidence>
<feature type="transmembrane region" description="Helical" evidence="7">
    <location>
        <begin position="193"/>
        <end position="213"/>
    </location>
</feature>
<evidence type="ECO:0000256" key="5">
    <source>
        <dbReference type="ARBA" id="ARBA00022989"/>
    </source>
</evidence>
<feature type="transmembrane region" description="Helical" evidence="7">
    <location>
        <begin position="219"/>
        <end position="241"/>
    </location>
</feature>
<dbReference type="PATRIC" id="fig|942150.3.peg.617"/>
<feature type="transmembrane region" description="Helical" evidence="7">
    <location>
        <begin position="73"/>
        <end position="92"/>
    </location>
</feature>
<feature type="transmembrane region" description="Helical" evidence="7">
    <location>
        <begin position="261"/>
        <end position="283"/>
    </location>
</feature>
<protein>
    <submittedName>
        <fullName evidence="9">Transport protein</fullName>
    </submittedName>
</protein>
<feature type="transmembrane region" description="Helical" evidence="7">
    <location>
        <begin position="351"/>
        <end position="376"/>
    </location>
</feature>
<dbReference type="EMBL" id="JQCL01000080">
    <property type="protein sequence ID" value="KRO08513.1"/>
    <property type="molecule type" value="Genomic_DNA"/>
</dbReference>
<comment type="subcellular location">
    <subcellularLocation>
        <location evidence="1">Cell membrane</location>
        <topology evidence="1">Multi-pass membrane protein</topology>
    </subcellularLocation>
</comment>
<keyword evidence="10" id="KW-1185">Reference proteome</keyword>
<reference evidence="9 10" key="1">
    <citation type="journal article" date="2015" name="Genome Announc.">
        <title>Expanding the biotechnology potential of lactobacilli through comparative genomics of 213 strains and associated genera.</title>
        <authorList>
            <person name="Sun Z."/>
            <person name="Harris H.M."/>
            <person name="McCann A."/>
            <person name="Guo C."/>
            <person name="Argimon S."/>
            <person name="Zhang W."/>
            <person name="Yang X."/>
            <person name="Jeffery I.B."/>
            <person name="Cooney J.C."/>
            <person name="Kagawa T.F."/>
            <person name="Liu W."/>
            <person name="Song Y."/>
            <person name="Salvetti E."/>
            <person name="Wrobel A."/>
            <person name="Rasinkangas P."/>
            <person name="Parkhill J."/>
            <person name="Rea M.C."/>
            <person name="O'Sullivan O."/>
            <person name="Ritari J."/>
            <person name="Douillard F.P."/>
            <person name="Paul Ross R."/>
            <person name="Yang R."/>
            <person name="Briner A.E."/>
            <person name="Felis G.E."/>
            <person name="de Vos W.M."/>
            <person name="Barrangou R."/>
            <person name="Klaenhammer T.R."/>
            <person name="Caufield P.W."/>
            <person name="Cui Y."/>
            <person name="Zhang H."/>
            <person name="O'Toole P.W."/>
        </authorList>
    </citation>
    <scope>NUCLEOTIDE SEQUENCE [LARGE SCALE GENOMIC DNA]</scope>
    <source>
        <strain evidence="9 10">LMG 26013</strain>
    </source>
</reference>
<feature type="transmembrane region" description="Helical" evidence="7">
    <location>
        <begin position="295"/>
        <end position="319"/>
    </location>
</feature>
<dbReference type="Proteomes" id="UP000051783">
    <property type="component" value="Unassembled WGS sequence"/>
</dbReference>
<dbReference type="PRINTS" id="PR01036">
    <property type="entry name" value="TCRTETB"/>
</dbReference>
<dbReference type="OrthoDB" id="2321349at2"/>
<dbReference type="STRING" id="942150.IV64_GL000603"/>
<gene>
    <name evidence="9" type="ORF">IV64_GL000603</name>
</gene>
<dbReference type="GO" id="GO:0005886">
    <property type="term" value="C:plasma membrane"/>
    <property type="evidence" value="ECO:0007669"/>
    <property type="project" value="UniProtKB-SubCell"/>
</dbReference>
<evidence type="ECO:0000256" key="4">
    <source>
        <dbReference type="ARBA" id="ARBA00022692"/>
    </source>
</evidence>
<dbReference type="PANTHER" id="PTHR42718:SF46">
    <property type="entry name" value="BLR6921 PROTEIN"/>
    <property type="match status" value="1"/>
</dbReference>
<dbReference type="GO" id="GO:0022857">
    <property type="term" value="F:transmembrane transporter activity"/>
    <property type="evidence" value="ECO:0007669"/>
    <property type="project" value="InterPro"/>
</dbReference>
<keyword evidence="5 7" id="KW-1133">Transmembrane helix</keyword>
<keyword evidence="2" id="KW-0813">Transport</keyword>
<sequence>MEKSTKIVMTMALGTFLCMLDTTVMNIALPAMQTGLATSLEQLSWALNIYTILFASLTIPLGRLADIYGRTRLYLLGLGLFLVGSLFSGLATEVSWLIVGRGIQSLGAAIVFPASMTIGIQSVTTAKRTGAIAILGTTQGLAAALGPTIGGAVTQFFGWRGIFLINVPLILLVLGLSWRLLDRKASRAGTEKLDWAGSLLSMLALFSLTLLLVKGSDWGWTSPIIIGLGAVSLLALGSFIWTEAHVTQPMMPLALFHDRQFTGAALVTVISGVFMVALLVLMPSFFTKVQGKTELMAALMISPASMMIFLFSPLSGFILAKVGPRLVVCSGILAIIAGYVGLSWLNPNHYWQILIVLMLVGAGYGIIIGPITVLAAGDFTGKLLTASQSVIGVFRQIGTSLAVAIFVSALSANLVTAKQHVLRTAQSDVAALSVSDKAKQDTLAAIKTHLKTENVQTTSQRFITPAKTQQLIRQNYLAILKQHRLQQAPRAVRKTVYEQVHRQVTRMVAADNQQIAGVVAKVKVTTKDALTQAFMRPYRVAMPVTLTMLLGLGCFKRRRDYQRD</sequence>
<keyword evidence="4 7" id="KW-0812">Transmembrane</keyword>
<feature type="transmembrane region" description="Helical" evidence="7">
    <location>
        <begin position="538"/>
        <end position="555"/>
    </location>
</feature>
<organism evidence="9 10">
    <name type="scientific">Lactiplantibacillus xiangfangensis</name>
    <dbReference type="NCBI Taxonomy" id="942150"/>
    <lineage>
        <taxon>Bacteria</taxon>
        <taxon>Bacillati</taxon>
        <taxon>Bacillota</taxon>
        <taxon>Bacilli</taxon>
        <taxon>Lactobacillales</taxon>
        <taxon>Lactobacillaceae</taxon>
        <taxon>Lactiplantibacillus</taxon>
    </lineage>
</organism>
<dbReference type="AlphaFoldDB" id="A0A0R2M3V2"/>
<evidence type="ECO:0000256" key="6">
    <source>
        <dbReference type="ARBA" id="ARBA00023136"/>
    </source>
</evidence>
<accession>A0A0R2M3V2</accession>
<evidence type="ECO:0000313" key="10">
    <source>
        <dbReference type="Proteomes" id="UP000051783"/>
    </source>
</evidence>
<keyword evidence="3" id="KW-1003">Cell membrane</keyword>
<feature type="transmembrane region" description="Helical" evidence="7">
    <location>
        <begin position="159"/>
        <end position="181"/>
    </location>
</feature>
<dbReference type="SUPFAM" id="SSF103473">
    <property type="entry name" value="MFS general substrate transporter"/>
    <property type="match status" value="1"/>
</dbReference>
<dbReference type="CDD" id="cd17321">
    <property type="entry name" value="MFS_MMR_MDR_like"/>
    <property type="match status" value="1"/>
</dbReference>
<dbReference type="Gene3D" id="1.20.1250.20">
    <property type="entry name" value="MFS general substrate transporter like domains"/>
    <property type="match status" value="1"/>
</dbReference>
<feature type="transmembrane region" description="Helical" evidence="7">
    <location>
        <begin position="397"/>
        <end position="415"/>
    </location>
</feature>
<dbReference type="PANTHER" id="PTHR42718">
    <property type="entry name" value="MAJOR FACILITATOR SUPERFAMILY MULTIDRUG TRANSPORTER MFSC"/>
    <property type="match status" value="1"/>
</dbReference>
<name>A0A0R2M3V2_9LACO</name>
<dbReference type="RefSeq" id="WP_057707104.1">
    <property type="nucleotide sequence ID" value="NZ_JQCL01000080.1"/>
</dbReference>
<feature type="transmembrane region" description="Helical" evidence="7">
    <location>
        <begin position="98"/>
        <end position="120"/>
    </location>
</feature>
<evidence type="ECO:0000259" key="8">
    <source>
        <dbReference type="PROSITE" id="PS50850"/>
    </source>
</evidence>
<feature type="transmembrane region" description="Helical" evidence="7">
    <location>
        <begin position="7"/>
        <end position="31"/>
    </location>
</feature>
<dbReference type="PROSITE" id="PS50850">
    <property type="entry name" value="MFS"/>
    <property type="match status" value="1"/>
</dbReference>
<comment type="caution">
    <text evidence="9">The sequence shown here is derived from an EMBL/GenBank/DDBJ whole genome shotgun (WGS) entry which is preliminary data.</text>
</comment>
<feature type="transmembrane region" description="Helical" evidence="7">
    <location>
        <begin position="326"/>
        <end position="345"/>
    </location>
</feature>
<dbReference type="InterPro" id="IPR036259">
    <property type="entry name" value="MFS_trans_sf"/>
</dbReference>
<feature type="transmembrane region" description="Helical" evidence="7">
    <location>
        <begin position="132"/>
        <end position="153"/>
    </location>
</feature>
<dbReference type="InterPro" id="IPR011701">
    <property type="entry name" value="MFS"/>
</dbReference>
<evidence type="ECO:0000256" key="7">
    <source>
        <dbReference type="SAM" id="Phobius"/>
    </source>
</evidence>
<evidence type="ECO:0000256" key="3">
    <source>
        <dbReference type="ARBA" id="ARBA00022475"/>
    </source>
</evidence>